<protein>
    <submittedName>
        <fullName evidence="2">Uncharacterized protein</fullName>
    </submittedName>
</protein>
<evidence type="ECO:0000313" key="2">
    <source>
        <dbReference type="EMBL" id="OAY50163.1"/>
    </source>
</evidence>
<dbReference type="EMBL" id="CM004391">
    <property type="protein sequence ID" value="OAY50163.1"/>
    <property type="molecule type" value="Genomic_DNA"/>
</dbReference>
<gene>
    <name evidence="2" type="ORF">MANES_05G113500</name>
</gene>
<feature type="compositionally biased region" description="Polar residues" evidence="1">
    <location>
        <begin position="69"/>
        <end position="83"/>
    </location>
</feature>
<proteinExistence type="predicted"/>
<accession>A0A2C9VWQ2</accession>
<organism evidence="2">
    <name type="scientific">Manihot esculenta</name>
    <name type="common">Cassava</name>
    <name type="synonym">Jatropha manihot</name>
    <dbReference type="NCBI Taxonomy" id="3983"/>
    <lineage>
        <taxon>Eukaryota</taxon>
        <taxon>Viridiplantae</taxon>
        <taxon>Streptophyta</taxon>
        <taxon>Embryophyta</taxon>
        <taxon>Tracheophyta</taxon>
        <taxon>Spermatophyta</taxon>
        <taxon>Magnoliopsida</taxon>
        <taxon>eudicotyledons</taxon>
        <taxon>Gunneridae</taxon>
        <taxon>Pentapetalae</taxon>
        <taxon>rosids</taxon>
        <taxon>fabids</taxon>
        <taxon>Malpighiales</taxon>
        <taxon>Euphorbiaceae</taxon>
        <taxon>Crotonoideae</taxon>
        <taxon>Manihoteae</taxon>
        <taxon>Manihot</taxon>
    </lineage>
</organism>
<dbReference type="AlphaFoldDB" id="A0A2C9VWQ2"/>
<feature type="region of interest" description="Disordered" evidence="1">
    <location>
        <begin position="69"/>
        <end position="94"/>
    </location>
</feature>
<sequence length="94" mass="10775">MTTWCYNILNYTFHPKKGNLEVDAPSSCMLNEANATSFSTLCVQTRSWCSWGKFHFRLIKDSINLNTSPVSRANSRHCNSSMRVQLKETEPTLQ</sequence>
<reference evidence="2" key="1">
    <citation type="submission" date="2016-02" db="EMBL/GenBank/DDBJ databases">
        <title>WGS assembly of Manihot esculenta.</title>
        <authorList>
            <person name="Bredeson J.V."/>
            <person name="Prochnik S.E."/>
            <person name="Lyons J.B."/>
            <person name="Schmutz J."/>
            <person name="Grimwood J."/>
            <person name="Vrebalov J."/>
            <person name="Bart R.S."/>
            <person name="Amuge T."/>
            <person name="Ferguson M.E."/>
            <person name="Green R."/>
            <person name="Putnam N."/>
            <person name="Stites J."/>
            <person name="Rounsley S."/>
            <person name="Rokhsar D.S."/>
        </authorList>
    </citation>
    <scope>NUCLEOTIDE SEQUENCE [LARGE SCALE GENOMIC DNA]</scope>
    <source>
        <tissue evidence="2">Leaf</tissue>
    </source>
</reference>
<feature type="compositionally biased region" description="Basic and acidic residues" evidence="1">
    <location>
        <begin position="85"/>
        <end position="94"/>
    </location>
</feature>
<evidence type="ECO:0000256" key="1">
    <source>
        <dbReference type="SAM" id="MobiDB-lite"/>
    </source>
</evidence>
<name>A0A2C9VWQ2_MANES</name>